<dbReference type="GO" id="GO:0006171">
    <property type="term" value="P:cAMP biosynthetic process"/>
    <property type="evidence" value="ECO:0007669"/>
    <property type="project" value="TreeGrafter"/>
</dbReference>
<dbReference type="RefSeq" id="WP_082442878.1">
    <property type="nucleotide sequence ID" value="NZ_CANKXR010000004.1"/>
</dbReference>
<sequence length="597" mass="65490">MISTSYSDFLTLGTGLLRVNKAVLFADVVDSVRLFEVDEEGTIVRWIGFVDDLERRLSASGQGRLVKRMGDGLLAEFDDVSFAARTALDIQDAIRKVNENLGTDRRIELRIGLDVGEILHSSDQDLYGQHVNTAARLSAASRAGQIIVSAAIRNVLASDPDSEFEDLGELHLKNLSQPVSAFLLRSPDEVPNPSPRIAAKDLQPTIAVLPLMSPTVSQETMIWSNLITEDLVGALARSPALSVISNLSTANFRAKPVELEDIRTKLSADFIVTGSFRHHKGMTLLDLEVVETRTGLVVLSQRLEFDTSELLQQNTIFSDLANNVHAALLNREMKRALSAPIPSLEGYAILFGAIALLNRLSHQDFNLAGELLTGLIERIPNAPTALAWKARWHVLKVQQGWADDPGLEARLALDCTGRALDIDPQNSGALVAEGFVRNNLLHDLDEAEELFDCALEMTPNDATGRALRAGLYTFRGEGPQAANDAERALHLAPLDPNRFFFQAMAAGANLANKDNARALELASSSLRLNRSHTSTLRIKAVAEWRLGKTDDARKTLAKLLKKQPNFTVSWWRQSSPAADYEMGRAFARSLKELGVPE</sequence>
<dbReference type="GO" id="GO:0035556">
    <property type="term" value="P:intracellular signal transduction"/>
    <property type="evidence" value="ECO:0007669"/>
    <property type="project" value="InterPro"/>
</dbReference>
<dbReference type="AlphaFoldDB" id="A0A0M6ZAV6"/>
<dbReference type="InterPro" id="IPR029787">
    <property type="entry name" value="Nucleotide_cyclase"/>
</dbReference>
<dbReference type="Pfam" id="PF00211">
    <property type="entry name" value="Guanylate_cyc"/>
    <property type="match status" value="1"/>
</dbReference>
<dbReference type="PROSITE" id="PS50125">
    <property type="entry name" value="GUANYLATE_CYCLASE_2"/>
    <property type="match status" value="1"/>
</dbReference>
<evidence type="ECO:0000259" key="1">
    <source>
        <dbReference type="PROSITE" id="PS50125"/>
    </source>
</evidence>
<dbReference type="PANTHER" id="PTHR43081:SF19">
    <property type="entry name" value="PH-SENSITIVE ADENYLATE CYCLASE RV1264"/>
    <property type="match status" value="1"/>
</dbReference>
<keyword evidence="3" id="KW-1185">Reference proteome</keyword>
<dbReference type="OrthoDB" id="9807521at2"/>
<dbReference type="CDD" id="cd07302">
    <property type="entry name" value="CHD"/>
    <property type="match status" value="1"/>
</dbReference>
<proteinExistence type="predicted"/>
<dbReference type="InterPro" id="IPR050697">
    <property type="entry name" value="Adenylyl/Guanylyl_Cyclase_3/4"/>
</dbReference>
<dbReference type="InterPro" id="IPR011990">
    <property type="entry name" value="TPR-like_helical_dom_sf"/>
</dbReference>
<accession>A0A0M6ZAV6</accession>
<dbReference type="PANTHER" id="PTHR43081">
    <property type="entry name" value="ADENYLATE CYCLASE, TERMINAL-DIFFERENTIATION SPECIFIC-RELATED"/>
    <property type="match status" value="1"/>
</dbReference>
<reference evidence="3" key="1">
    <citation type="submission" date="2015-07" db="EMBL/GenBank/DDBJ databases">
        <authorList>
            <person name="Rodrigo-Torres Lidia"/>
            <person name="Arahal R.David."/>
        </authorList>
    </citation>
    <scope>NUCLEOTIDE SEQUENCE [LARGE SCALE GENOMIC DNA]</scope>
    <source>
        <strain evidence="3">CECT 5096</strain>
    </source>
</reference>
<dbReference type="Proteomes" id="UP000049983">
    <property type="component" value="Unassembled WGS sequence"/>
</dbReference>
<dbReference type="STRING" id="311410.LA5095_03737"/>
<dbReference type="Gene3D" id="3.30.70.1230">
    <property type="entry name" value="Nucleotide cyclase"/>
    <property type="match status" value="1"/>
</dbReference>
<protein>
    <submittedName>
        <fullName evidence="2">Putative PEP-CTERM system TPR-repeat lipoprotein</fullName>
    </submittedName>
</protein>
<dbReference type="EMBL" id="CXWC01000013">
    <property type="protein sequence ID" value="CTQ77133.1"/>
    <property type="molecule type" value="Genomic_DNA"/>
</dbReference>
<organism evidence="2 3">
    <name type="scientific">Roseibium album</name>
    <dbReference type="NCBI Taxonomy" id="311410"/>
    <lineage>
        <taxon>Bacteria</taxon>
        <taxon>Pseudomonadati</taxon>
        <taxon>Pseudomonadota</taxon>
        <taxon>Alphaproteobacteria</taxon>
        <taxon>Hyphomicrobiales</taxon>
        <taxon>Stappiaceae</taxon>
        <taxon>Roseibium</taxon>
    </lineage>
</organism>
<dbReference type="GO" id="GO:0004016">
    <property type="term" value="F:adenylate cyclase activity"/>
    <property type="evidence" value="ECO:0007669"/>
    <property type="project" value="UniProtKB-ARBA"/>
</dbReference>
<dbReference type="SUPFAM" id="SSF55073">
    <property type="entry name" value="Nucleotide cyclase"/>
    <property type="match status" value="1"/>
</dbReference>
<gene>
    <name evidence="2" type="ORF">LA5096_05019</name>
</gene>
<name>A0A0M6ZAV6_9HYPH</name>
<dbReference type="GeneID" id="97672288"/>
<dbReference type="InterPro" id="IPR001054">
    <property type="entry name" value="A/G_cyclase"/>
</dbReference>
<keyword evidence="2" id="KW-0449">Lipoprotein</keyword>
<dbReference type="Gene3D" id="1.25.40.10">
    <property type="entry name" value="Tetratricopeptide repeat domain"/>
    <property type="match status" value="1"/>
</dbReference>
<dbReference type="SUPFAM" id="SSF48452">
    <property type="entry name" value="TPR-like"/>
    <property type="match status" value="1"/>
</dbReference>
<evidence type="ECO:0000313" key="2">
    <source>
        <dbReference type="EMBL" id="CTQ77133.1"/>
    </source>
</evidence>
<evidence type="ECO:0000313" key="3">
    <source>
        <dbReference type="Proteomes" id="UP000049983"/>
    </source>
</evidence>
<feature type="domain" description="Guanylate cyclase" evidence="1">
    <location>
        <begin position="22"/>
        <end position="138"/>
    </location>
</feature>